<dbReference type="EMBL" id="JABSTQ010008731">
    <property type="protein sequence ID" value="KAG0434134.1"/>
    <property type="molecule type" value="Genomic_DNA"/>
</dbReference>
<dbReference type="Proteomes" id="UP000805193">
    <property type="component" value="Unassembled WGS sequence"/>
</dbReference>
<evidence type="ECO:0000313" key="1">
    <source>
        <dbReference type="EMBL" id="KAG0434134.1"/>
    </source>
</evidence>
<reference evidence="1 2" key="1">
    <citation type="journal article" date="2020" name="Cell">
        <title>Large-Scale Comparative Analyses of Tick Genomes Elucidate Their Genetic Diversity and Vector Capacities.</title>
        <authorList>
            <consortium name="Tick Genome and Microbiome Consortium (TIGMIC)"/>
            <person name="Jia N."/>
            <person name="Wang J."/>
            <person name="Shi W."/>
            <person name="Du L."/>
            <person name="Sun Y."/>
            <person name="Zhan W."/>
            <person name="Jiang J.F."/>
            <person name="Wang Q."/>
            <person name="Zhang B."/>
            <person name="Ji P."/>
            <person name="Bell-Sakyi L."/>
            <person name="Cui X.M."/>
            <person name="Yuan T.T."/>
            <person name="Jiang B.G."/>
            <person name="Yang W.F."/>
            <person name="Lam T.T."/>
            <person name="Chang Q.C."/>
            <person name="Ding S.J."/>
            <person name="Wang X.J."/>
            <person name="Zhu J.G."/>
            <person name="Ruan X.D."/>
            <person name="Zhao L."/>
            <person name="Wei J.T."/>
            <person name="Ye R.Z."/>
            <person name="Que T.C."/>
            <person name="Du C.H."/>
            <person name="Zhou Y.H."/>
            <person name="Cheng J.X."/>
            <person name="Dai P.F."/>
            <person name="Guo W.B."/>
            <person name="Han X.H."/>
            <person name="Huang E.J."/>
            <person name="Li L.F."/>
            <person name="Wei W."/>
            <person name="Gao Y.C."/>
            <person name="Liu J.Z."/>
            <person name="Shao H.Z."/>
            <person name="Wang X."/>
            <person name="Wang C.C."/>
            <person name="Yang T.C."/>
            <person name="Huo Q.B."/>
            <person name="Li W."/>
            <person name="Chen H.Y."/>
            <person name="Chen S.E."/>
            <person name="Zhou L.G."/>
            <person name="Ni X.B."/>
            <person name="Tian J.H."/>
            <person name="Sheng Y."/>
            <person name="Liu T."/>
            <person name="Pan Y.S."/>
            <person name="Xia L.Y."/>
            <person name="Li J."/>
            <person name="Zhao F."/>
            <person name="Cao W.C."/>
        </authorList>
    </citation>
    <scope>NUCLEOTIDE SEQUENCE [LARGE SCALE GENOMIC DNA]</scope>
    <source>
        <strain evidence="1">Iper-2018</strain>
    </source>
</reference>
<gene>
    <name evidence="1" type="ORF">HPB47_019333</name>
</gene>
<name>A0AC60QM28_IXOPE</name>
<keyword evidence="2" id="KW-1185">Reference proteome</keyword>
<organism evidence="1 2">
    <name type="scientific">Ixodes persulcatus</name>
    <name type="common">Taiga tick</name>
    <dbReference type="NCBI Taxonomy" id="34615"/>
    <lineage>
        <taxon>Eukaryota</taxon>
        <taxon>Metazoa</taxon>
        <taxon>Ecdysozoa</taxon>
        <taxon>Arthropoda</taxon>
        <taxon>Chelicerata</taxon>
        <taxon>Arachnida</taxon>
        <taxon>Acari</taxon>
        <taxon>Parasitiformes</taxon>
        <taxon>Ixodida</taxon>
        <taxon>Ixodoidea</taxon>
        <taxon>Ixodidae</taxon>
        <taxon>Ixodinae</taxon>
        <taxon>Ixodes</taxon>
    </lineage>
</organism>
<comment type="caution">
    <text evidence="1">The sequence shown here is derived from an EMBL/GenBank/DDBJ whole genome shotgun (WGS) entry which is preliminary data.</text>
</comment>
<evidence type="ECO:0000313" key="2">
    <source>
        <dbReference type="Proteomes" id="UP000805193"/>
    </source>
</evidence>
<accession>A0AC60QM28</accession>
<proteinExistence type="predicted"/>
<sequence>MSPSLPFAGRTAVVTGGGSGIGRCTCNLLASEGARVVVADIDLEAARSTAQSLPGHFVHLAIQVDVGCLQSVKALFQAVTRECVASPSIVVNCAGILGAGRYLTDTPEDDFDDVVRVNLKGTFLVTQAAAQAMTSGNIHDGCIVNVASIAAKLGIPRRTVYGATKAGVVAMTKVAAKELAAQGIRVNVVLPNTIDTPLMAPDFRDNTNKRAQAEARIPMGRIGRPEEVAEVIKFLCGKGSSFMSGAAVDISGGSI</sequence>
<protein>
    <submittedName>
        <fullName evidence="1">Uncharacterized protein</fullName>
    </submittedName>
</protein>